<organism evidence="1 2">
    <name type="scientific">Fodinibius sediminis</name>
    <dbReference type="NCBI Taxonomy" id="1214077"/>
    <lineage>
        <taxon>Bacteria</taxon>
        <taxon>Pseudomonadati</taxon>
        <taxon>Balneolota</taxon>
        <taxon>Balneolia</taxon>
        <taxon>Balneolales</taxon>
        <taxon>Balneolaceae</taxon>
        <taxon>Fodinibius</taxon>
    </lineage>
</organism>
<dbReference type="AlphaFoldDB" id="A0A521ED45"/>
<dbReference type="Proteomes" id="UP000317593">
    <property type="component" value="Unassembled WGS sequence"/>
</dbReference>
<evidence type="ECO:0000313" key="1">
    <source>
        <dbReference type="EMBL" id="SMO81844.1"/>
    </source>
</evidence>
<name>A0A521ED45_9BACT</name>
<protein>
    <submittedName>
        <fullName evidence="1">Uncharacterized protein</fullName>
    </submittedName>
</protein>
<evidence type="ECO:0000313" key="2">
    <source>
        <dbReference type="Proteomes" id="UP000317593"/>
    </source>
</evidence>
<gene>
    <name evidence="1" type="ORF">SAMN06265218_11536</name>
</gene>
<proteinExistence type="predicted"/>
<dbReference type="EMBL" id="FXTH01000015">
    <property type="protein sequence ID" value="SMO81844.1"/>
    <property type="molecule type" value="Genomic_DNA"/>
</dbReference>
<keyword evidence="2" id="KW-1185">Reference proteome</keyword>
<sequence length="31" mass="3675">MSAALFISSFQFFNSKKNHFMFLPQNDGQEY</sequence>
<reference evidence="1 2" key="1">
    <citation type="submission" date="2017-05" db="EMBL/GenBank/DDBJ databases">
        <authorList>
            <person name="Varghese N."/>
            <person name="Submissions S."/>
        </authorList>
    </citation>
    <scope>NUCLEOTIDE SEQUENCE [LARGE SCALE GENOMIC DNA]</scope>
    <source>
        <strain evidence="1 2">DSM 21194</strain>
    </source>
</reference>
<accession>A0A521ED45</accession>